<protein>
    <recommendedName>
        <fullName evidence="1">Rv2525c-like glycoside hydrolase-like domain-containing protein</fullName>
    </recommendedName>
</protein>
<dbReference type="Pfam" id="PF08924">
    <property type="entry name" value="Rv2525c_GlyHyd-like"/>
    <property type="match status" value="1"/>
</dbReference>
<evidence type="ECO:0000313" key="2">
    <source>
        <dbReference type="EMBL" id="GHB25500.1"/>
    </source>
</evidence>
<sequence length="296" mass="33070">MRRGSRSLSLMYPYLKRLIGHGLALAAVIGVLALPQRTEAREAAGARPATTEAPAARTVTFRGRAFDTCQAPPVSTLRAWRSSPYRGVAVYFGGRGRACPHQRHLSKQWVADADRMGWRVLPAFVGSQSPCVHAKNKRHVRIGRAPWRQGRKEGRDAVNAAKAHGMLAGSALYLDMEAYDEGDRRCARTTLDFVRGWNREVRKHAYLPGFYSSAESGVRHMERSRKAGVTDLPSVMWFARWNGKPALYGERVLPRDAWAPHRRIHQYAGNVSEKHGGKRLTIDRNSVDAPVARIGR</sequence>
<accession>A0ABQ3E718</accession>
<evidence type="ECO:0000259" key="1">
    <source>
        <dbReference type="Pfam" id="PF08924"/>
    </source>
</evidence>
<gene>
    <name evidence="2" type="ORF">GCM10010346_56440</name>
</gene>
<dbReference type="Gene3D" id="3.20.20.80">
    <property type="entry name" value="Glycosidases"/>
    <property type="match status" value="1"/>
</dbReference>
<dbReference type="InterPro" id="IPR015020">
    <property type="entry name" value="Rv2525c-like_Glyco_Hydro-like"/>
</dbReference>
<proteinExistence type="predicted"/>
<organism evidence="2 3">
    <name type="scientific">Streptomyces chryseus</name>
    <dbReference type="NCBI Taxonomy" id="68186"/>
    <lineage>
        <taxon>Bacteria</taxon>
        <taxon>Bacillati</taxon>
        <taxon>Actinomycetota</taxon>
        <taxon>Actinomycetes</taxon>
        <taxon>Kitasatosporales</taxon>
        <taxon>Streptomycetaceae</taxon>
        <taxon>Streptomyces</taxon>
    </lineage>
</organism>
<dbReference type="InterPro" id="IPR017853">
    <property type="entry name" value="GH"/>
</dbReference>
<reference evidence="3" key="1">
    <citation type="journal article" date="2019" name="Int. J. Syst. Evol. Microbiol.">
        <title>The Global Catalogue of Microorganisms (GCM) 10K type strain sequencing project: providing services to taxonomists for standard genome sequencing and annotation.</title>
        <authorList>
            <consortium name="The Broad Institute Genomics Platform"/>
            <consortium name="The Broad Institute Genome Sequencing Center for Infectious Disease"/>
            <person name="Wu L."/>
            <person name="Ma J."/>
        </authorList>
    </citation>
    <scope>NUCLEOTIDE SEQUENCE [LARGE SCALE GENOMIC DNA]</scope>
    <source>
        <strain evidence="3">JCM 4737</strain>
    </source>
</reference>
<dbReference type="SUPFAM" id="SSF51445">
    <property type="entry name" value="(Trans)glycosidases"/>
    <property type="match status" value="1"/>
</dbReference>
<dbReference type="Proteomes" id="UP000599437">
    <property type="component" value="Unassembled WGS sequence"/>
</dbReference>
<feature type="domain" description="Rv2525c-like glycoside hydrolase-like" evidence="1">
    <location>
        <begin position="79"/>
        <end position="287"/>
    </location>
</feature>
<name>A0ABQ3E718_9ACTN</name>
<comment type="caution">
    <text evidence="2">The sequence shown here is derived from an EMBL/GenBank/DDBJ whole genome shotgun (WGS) entry which is preliminary data.</text>
</comment>
<dbReference type="EMBL" id="BMVO01000026">
    <property type="protein sequence ID" value="GHB25500.1"/>
    <property type="molecule type" value="Genomic_DNA"/>
</dbReference>
<keyword evidence="3" id="KW-1185">Reference proteome</keyword>
<evidence type="ECO:0000313" key="3">
    <source>
        <dbReference type="Proteomes" id="UP000599437"/>
    </source>
</evidence>